<keyword evidence="4 6" id="KW-1133">Transmembrane helix</keyword>
<feature type="transmembrane region" description="Helical" evidence="6">
    <location>
        <begin position="103"/>
        <end position="126"/>
    </location>
</feature>
<sequence length="401" mass="44066">MGASGLLWALTVMMIGGLMSIDYVVHVRRARVPTLRQAVVQSTTFVSIGVLFGIGVLIFGGPSLAVEYYACYLTDEALSVDNLFVFLVIISSFGVPRFAQQKVLLFGIAFALVTRTGFIFIGAALIKNFHSAFYLFSLVLLVMAVKLAKPAAREGRPADPLNRFVKKSVLARIADRFLRTSPNYRGDRLFTVENGKRMLTPMLLVMMTVGGTDLLFAFDSIPALFGLTQNVYLVFTATAFSLLGLRQLYFLIDGLLDRLVFLRYGLAVILGFIGVKLALEALHDNKLPFINSGNPVPIAKVSTPQSLAVIIIVLTITTLASLGSARGRARTAIRRARRYATEYLDVHDSTDPAERNKLFAALVIAERQVNALPTKYRPPAGAQDDVMVLLRRAHAVRDAHR</sequence>
<evidence type="ECO:0000256" key="4">
    <source>
        <dbReference type="ARBA" id="ARBA00022989"/>
    </source>
</evidence>
<feature type="transmembrane region" description="Helical" evidence="6">
    <location>
        <begin position="77"/>
        <end position="96"/>
    </location>
</feature>
<evidence type="ECO:0000256" key="1">
    <source>
        <dbReference type="ARBA" id="ARBA00004141"/>
    </source>
</evidence>
<accession>A0A975JWN5</accession>
<keyword evidence="3 6" id="KW-0812">Transmembrane</keyword>
<keyword evidence="8" id="KW-1185">Reference proteome</keyword>
<dbReference type="PANTHER" id="PTHR30238">
    <property type="entry name" value="MEMBRANE BOUND PREDICTED REDOX MODULATOR"/>
    <property type="match status" value="1"/>
</dbReference>
<dbReference type="NCBIfam" id="TIGR03718">
    <property type="entry name" value="R_switched_Alx"/>
    <property type="match status" value="1"/>
</dbReference>
<reference evidence="7" key="1">
    <citation type="submission" date="2019-12" db="EMBL/GenBank/DDBJ databases">
        <title>Mycobacterium spongiae sp. nov.</title>
        <authorList>
            <person name="Stinear T."/>
        </authorList>
    </citation>
    <scope>NUCLEOTIDE SEQUENCE</scope>
    <source>
        <strain evidence="7">FSD4b-SM</strain>
    </source>
</reference>
<feature type="transmembrane region" description="Helical" evidence="6">
    <location>
        <begin position="230"/>
        <end position="249"/>
    </location>
</feature>
<dbReference type="KEGG" id="mspg:F6B93_08060"/>
<dbReference type="RefSeq" id="WP_211698628.1">
    <property type="nucleotide sequence ID" value="NZ_CP046600.1"/>
</dbReference>
<feature type="transmembrane region" description="Helical" evidence="6">
    <location>
        <begin position="132"/>
        <end position="148"/>
    </location>
</feature>
<evidence type="ECO:0000256" key="3">
    <source>
        <dbReference type="ARBA" id="ARBA00022692"/>
    </source>
</evidence>
<feature type="transmembrane region" description="Helical" evidence="6">
    <location>
        <begin position="307"/>
        <end position="325"/>
    </location>
</feature>
<dbReference type="AlphaFoldDB" id="A0A975JWN5"/>
<evidence type="ECO:0000256" key="6">
    <source>
        <dbReference type="SAM" id="Phobius"/>
    </source>
</evidence>
<evidence type="ECO:0000313" key="8">
    <source>
        <dbReference type="Proteomes" id="UP000682202"/>
    </source>
</evidence>
<dbReference type="Proteomes" id="UP000682202">
    <property type="component" value="Chromosome"/>
</dbReference>
<organism evidence="7 8">
    <name type="scientific">Mycobacterium spongiae</name>
    <dbReference type="NCBI Taxonomy" id="886343"/>
    <lineage>
        <taxon>Bacteria</taxon>
        <taxon>Bacillati</taxon>
        <taxon>Actinomycetota</taxon>
        <taxon>Actinomycetes</taxon>
        <taxon>Mycobacteriales</taxon>
        <taxon>Mycobacteriaceae</taxon>
        <taxon>Mycobacterium</taxon>
    </lineage>
</organism>
<comment type="subcellular location">
    <subcellularLocation>
        <location evidence="1">Membrane</location>
        <topology evidence="1">Multi-pass membrane protein</topology>
    </subcellularLocation>
</comment>
<feature type="transmembrane region" description="Helical" evidence="6">
    <location>
        <begin position="45"/>
        <end position="65"/>
    </location>
</feature>
<protein>
    <submittedName>
        <fullName evidence="7">TerC/Alx family metal homeostasis membrane protein</fullName>
    </submittedName>
</protein>
<feature type="transmembrane region" description="Helical" evidence="6">
    <location>
        <begin position="6"/>
        <end position="25"/>
    </location>
</feature>
<dbReference type="InterPro" id="IPR022369">
    <property type="entry name" value="Integral_membrane_TerC_rswitch"/>
</dbReference>
<dbReference type="Pfam" id="PF03741">
    <property type="entry name" value="TerC"/>
    <property type="match status" value="1"/>
</dbReference>
<comment type="similarity">
    <text evidence="2">Belongs to the TerC family.</text>
</comment>
<evidence type="ECO:0000256" key="2">
    <source>
        <dbReference type="ARBA" id="ARBA00007511"/>
    </source>
</evidence>
<dbReference type="GO" id="GO:0016020">
    <property type="term" value="C:membrane"/>
    <property type="evidence" value="ECO:0007669"/>
    <property type="project" value="UniProtKB-SubCell"/>
</dbReference>
<proteinExistence type="inferred from homology"/>
<gene>
    <name evidence="7" type="ORF">F6B93_08060</name>
</gene>
<name>A0A975JWN5_9MYCO</name>
<evidence type="ECO:0000256" key="5">
    <source>
        <dbReference type="ARBA" id="ARBA00023136"/>
    </source>
</evidence>
<dbReference type="EMBL" id="CP046600">
    <property type="protein sequence ID" value="QUR67059.1"/>
    <property type="molecule type" value="Genomic_DNA"/>
</dbReference>
<dbReference type="PANTHER" id="PTHR30238:SF0">
    <property type="entry name" value="THYLAKOID MEMBRANE PROTEIN TERC, CHLOROPLASTIC"/>
    <property type="match status" value="1"/>
</dbReference>
<feature type="transmembrane region" description="Helical" evidence="6">
    <location>
        <begin position="198"/>
        <end position="218"/>
    </location>
</feature>
<dbReference type="InterPro" id="IPR005496">
    <property type="entry name" value="Integral_membrane_TerC"/>
</dbReference>
<evidence type="ECO:0000313" key="7">
    <source>
        <dbReference type="EMBL" id="QUR67059.1"/>
    </source>
</evidence>
<keyword evidence="5 6" id="KW-0472">Membrane</keyword>
<feature type="transmembrane region" description="Helical" evidence="6">
    <location>
        <begin position="261"/>
        <end position="279"/>
    </location>
</feature>